<dbReference type="InterPro" id="IPR043128">
    <property type="entry name" value="Rev_trsase/Diguanyl_cyclase"/>
</dbReference>
<dbReference type="CDD" id="cd01949">
    <property type="entry name" value="GGDEF"/>
    <property type="match status" value="1"/>
</dbReference>
<dbReference type="PANTHER" id="PTHR33121">
    <property type="entry name" value="CYCLIC DI-GMP PHOSPHODIESTERASE PDEF"/>
    <property type="match status" value="1"/>
</dbReference>
<dbReference type="InterPro" id="IPR050706">
    <property type="entry name" value="Cyclic-di-GMP_PDE-like"/>
</dbReference>
<dbReference type="PROSITE" id="PS50883">
    <property type="entry name" value="EAL"/>
    <property type="match status" value="1"/>
</dbReference>
<keyword evidence="1" id="KW-0472">Membrane</keyword>
<keyword evidence="1" id="KW-1133">Transmembrane helix</keyword>
<evidence type="ECO:0000256" key="1">
    <source>
        <dbReference type="SAM" id="Phobius"/>
    </source>
</evidence>
<feature type="domain" description="GGDEF" evidence="3">
    <location>
        <begin position="379"/>
        <end position="523"/>
    </location>
</feature>
<name>A0A2K8KSU9_9GAMM</name>
<evidence type="ECO:0000259" key="3">
    <source>
        <dbReference type="PROSITE" id="PS50887"/>
    </source>
</evidence>
<dbReference type="Gene3D" id="3.20.20.450">
    <property type="entry name" value="EAL domain"/>
    <property type="match status" value="1"/>
</dbReference>
<evidence type="ECO:0000313" key="5">
    <source>
        <dbReference type="Proteomes" id="UP000229757"/>
    </source>
</evidence>
<dbReference type="Gene3D" id="3.30.70.270">
    <property type="match status" value="1"/>
</dbReference>
<dbReference type="InterPro" id="IPR035919">
    <property type="entry name" value="EAL_sf"/>
</dbReference>
<dbReference type="SMART" id="SM00267">
    <property type="entry name" value="GGDEF"/>
    <property type="match status" value="1"/>
</dbReference>
<dbReference type="KEGG" id="rfo:REIFOR_01228"/>
<dbReference type="InterPro" id="IPR001633">
    <property type="entry name" value="EAL_dom"/>
</dbReference>
<feature type="domain" description="EAL" evidence="2">
    <location>
        <begin position="532"/>
        <end position="784"/>
    </location>
</feature>
<dbReference type="PANTHER" id="PTHR33121:SF70">
    <property type="entry name" value="SIGNALING PROTEIN YKOW"/>
    <property type="match status" value="1"/>
</dbReference>
<feature type="transmembrane region" description="Helical" evidence="1">
    <location>
        <begin position="272"/>
        <end position="294"/>
    </location>
</feature>
<dbReference type="SUPFAM" id="SSF55073">
    <property type="entry name" value="Nucleotide cyclase"/>
    <property type="match status" value="1"/>
</dbReference>
<keyword evidence="1" id="KW-0812">Transmembrane</keyword>
<dbReference type="SUPFAM" id="SSF141868">
    <property type="entry name" value="EAL domain-like"/>
    <property type="match status" value="1"/>
</dbReference>
<sequence length="790" mass="88296">MKLQTKFLVNLGLIAAVALLVFAFFNRQIIDQFNEDEIHSRLSTHLQLSSELVDNLLANVKSDLDLISNDSVITSYFATNEISRYQLFHSEGTRTLKRYFKHREFYAEIAIVLPDGFKDIYVKDKAVTDTDLDTGLLTRAGNSVAQSDTILFGVELLDPKRVLLNAYQPIRQFSSRLMTDLNPLIGYIKISVDLVRLTNKNSSERILSSFIVDGQNYYDLDTAAELKIDLASVQASRVNSVSKPILDRLILQSSLRNDIYFDVSTQLLQRGLIIIILVVVSLLSMTVLLLRVVILRPLAVFSDLIAQSDSPAVGDISLRQYDDNEFGKLKQKFDGLMYRLRESSSSLERQAFSDPLTGLPNRAALYRFLASNTGAEVLRPLSILFLDLDGFKQINDMYGHTTGDLVLIAVGKRLRQLVRGQAIDDLCLHQLDARQDSVIRLGGDEFTIILTGDENAEFVARRIVEGFQTAINIDDKAFYTGVSIGISQYPAHATSPSTLMQYADLAMYQAKKQGKMRSVLFSPELVEFEKQRQLIETAVREGIEHGRFSAYFQPKVRIDTGAIVGFEALARLRDDQSALVQPIAFIPVAQDSGVLEYITYAVAESTCKLLQQLAQPGLVGAINISPTQLNDLRLIADIRTIMASYDVVPQQIEFEITEEELIGNPQIAKQNLDLLRSFGFRTTLDDFGAGYSSLGQIKKYAFDTLKLDQLFVNTEDYNSTAAYGVVNSIQALANTLGMAVVAEGVETAAQMDFVRAIGIEIVQGFYYSEPLPLEAFVEFYYANQRTLKRS</sequence>
<organism evidence="4 5">
    <name type="scientific">Reinekea forsetii</name>
    <dbReference type="NCBI Taxonomy" id="1336806"/>
    <lineage>
        <taxon>Bacteria</taxon>
        <taxon>Pseudomonadati</taxon>
        <taxon>Pseudomonadota</taxon>
        <taxon>Gammaproteobacteria</taxon>
        <taxon>Oceanospirillales</taxon>
        <taxon>Saccharospirillaceae</taxon>
        <taxon>Reinekea</taxon>
    </lineage>
</organism>
<dbReference type="SMART" id="SM00052">
    <property type="entry name" value="EAL"/>
    <property type="match status" value="1"/>
</dbReference>
<feature type="transmembrane region" description="Helical" evidence="1">
    <location>
        <begin position="7"/>
        <end position="25"/>
    </location>
</feature>
<evidence type="ECO:0000259" key="2">
    <source>
        <dbReference type="PROSITE" id="PS50883"/>
    </source>
</evidence>
<dbReference type="Proteomes" id="UP000229757">
    <property type="component" value="Chromosome"/>
</dbReference>
<proteinExistence type="predicted"/>
<evidence type="ECO:0000313" key="4">
    <source>
        <dbReference type="EMBL" id="ATX76374.1"/>
    </source>
</evidence>
<dbReference type="CDD" id="cd01948">
    <property type="entry name" value="EAL"/>
    <property type="match status" value="1"/>
</dbReference>
<dbReference type="RefSeq" id="WP_100256718.1">
    <property type="nucleotide sequence ID" value="NZ_CP011797.1"/>
</dbReference>
<dbReference type="OrthoDB" id="6168558at2"/>
<dbReference type="NCBIfam" id="TIGR00254">
    <property type="entry name" value="GGDEF"/>
    <property type="match status" value="1"/>
</dbReference>
<dbReference type="GO" id="GO:0071111">
    <property type="term" value="F:cyclic-guanylate-specific phosphodiesterase activity"/>
    <property type="evidence" value="ECO:0007669"/>
    <property type="project" value="InterPro"/>
</dbReference>
<keyword evidence="5" id="KW-1185">Reference proteome</keyword>
<dbReference type="PROSITE" id="PS50887">
    <property type="entry name" value="GGDEF"/>
    <property type="match status" value="1"/>
</dbReference>
<protein>
    <submittedName>
        <fullName evidence="4">Putative signal transduction protein</fullName>
    </submittedName>
</protein>
<dbReference type="Pfam" id="PF00563">
    <property type="entry name" value="EAL"/>
    <property type="match status" value="1"/>
</dbReference>
<dbReference type="Pfam" id="PF00990">
    <property type="entry name" value="GGDEF"/>
    <property type="match status" value="1"/>
</dbReference>
<reference evidence="4 5" key="1">
    <citation type="journal article" date="2017" name="Environ. Microbiol.">
        <title>Genomic and physiological analyses of 'Reinekea forsetii' reveal a versatile opportunistic lifestyle during spring algae blooms.</title>
        <authorList>
            <person name="Avci B."/>
            <person name="Hahnke R.L."/>
            <person name="Chafee M."/>
            <person name="Fischer T."/>
            <person name="Gruber-Vodicka H."/>
            <person name="Tegetmeyer H.E."/>
            <person name="Harder J."/>
            <person name="Fuchs B.M."/>
            <person name="Amann R.I."/>
            <person name="Teeling H."/>
        </authorList>
    </citation>
    <scope>NUCLEOTIDE SEQUENCE [LARGE SCALE GENOMIC DNA]</scope>
    <source>
        <strain evidence="4 5">Hel1_31_D35</strain>
    </source>
</reference>
<dbReference type="InterPro" id="IPR000160">
    <property type="entry name" value="GGDEF_dom"/>
</dbReference>
<dbReference type="EMBL" id="CP011797">
    <property type="protein sequence ID" value="ATX76374.1"/>
    <property type="molecule type" value="Genomic_DNA"/>
</dbReference>
<gene>
    <name evidence="4" type="ORF">REIFOR_01228</name>
</gene>
<dbReference type="InterPro" id="IPR029787">
    <property type="entry name" value="Nucleotide_cyclase"/>
</dbReference>
<dbReference type="AlphaFoldDB" id="A0A2K8KSU9"/>
<accession>A0A2K8KSU9</accession>